<dbReference type="AlphaFoldDB" id="A0A4Y2LEN7"/>
<comment type="caution">
    <text evidence="2">The sequence shown here is derived from an EMBL/GenBank/DDBJ whole genome shotgun (WGS) entry which is preliminary data.</text>
</comment>
<name>A0A4Y2LEN7_ARAVE</name>
<dbReference type="EMBL" id="BGPR01005754">
    <property type="protein sequence ID" value="GBN13158.1"/>
    <property type="molecule type" value="Genomic_DNA"/>
</dbReference>
<evidence type="ECO:0000313" key="2">
    <source>
        <dbReference type="EMBL" id="GBN13158.1"/>
    </source>
</evidence>
<feature type="region of interest" description="Disordered" evidence="1">
    <location>
        <begin position="58"/>
        <end position="97"/>
    </location>
</feature>
<dbReference type="Proteomes" id="UP000499080">
    <property type="component" value="Unassembled WGS sequence"/>
</dbReference>
<evidence type="ECO:0000313" key="3">
    <source>
        <dbReference type="Proteomes" id="UP000499080"/>
    </source>
</evidence>
<gene>
    <name evidence="2" type="ORF">AVEN_257728_1</name>
</gene>
<accession>A0A4Y2LEN7</accession>
<keyword evidence="3" id="KW-1185">Reference proteome</keyword>
<organism evidence="2 3">
    <name type="scientific">Araneus ventricosus</name>
    <name type="common">Orbweaver spider</name>
    <name type="synonym">Epeira ventricosa</name>
    <dbReference type="NCBI Taxonomy" id="182803"/>
    <lineage>
        <taxon>Eukaryota</taxon>
        <taxon>Metazoa</taxon>
        <taxon>Ecdysozoa</taxon>
        <taxon>Arthropoda</taxon>
        <taxon>Chelicerata</taxon>
        <taxon>Arachnida</taxon>
        <taxon>Araneae</taxon>
        <taxon>Araneomorphae</taxon>
        <taxon>Entelegynae</taxon>
        <taxon>Araneoidea</taxon>
        <taxon>Araneidae</taxon>
        <taxon>Araneus</taxon>
    </lineage>
</organism>
<sequence length="97" mass="10941">MSCRSDEEMEELTIPVTQRLITPRTFGQVFQFKAVQNARKMKFVTTGQNVVQIPEMQKLSTQGTHAHDSPPKMSAPFIATPTNQKPLQPKHSMRIGC</sequence>
<evidence type="ECO:0000256" key="1">
    <source>
        <dbReference type="SAM" id="MobiDB-lite"/>
    </source>
</evidence>
<protein>
    <submittedName>
        <fullName evidence="2">Uncharacterized protein</fullName>
    </submittedName>
</protein>
<proteinExistence type="predicted"/>
<reference evidence="2 3" key="1">
    <citation type="journal article" date="2019" name="Sci. Rep.">
        <title>Orb-weaving spider Araneus ventricosus genome elucidates the spidroin gene catalogue.</title>
        <authorList>
            <person name="Kono N."/>
            <person name="Nakamura H."/>
            <person name="Ohtoshi R."/>
            <person name="Moran D.A.P."/>
            <person name="Shinohara A."/>
            <person name="Yoshida Y."/>
            <person name="Fujiwara M."/>
            <person name="Mori M."/>
            <person name="Tomita M."/>
            <person name="Arakawa K."/>
        </authorList>
    </citation>
    <scope>NUCLEOTIDE SEQUENCE [LARGE SCALE GENOMIC DNA]</scope>
</reference>